<gene>
    <name evidence="1" type="ORF">ACFQ39_15110</name>
</gene>
<keyword evidence="2" id="KW-1185">Reference proteome</keyword>
<accession>A0ABW3Y6D0</accession>
<dbReference type="RefSeq" id="WP_377180517.1">
    <property type="nucleotide sequence ID" value="NZ_JBHTMY010000005.1"/>
</dbReference>
<sequence length="145" mass="17165">MTSHKPLKSVSHNFGHSFISLMNYINDDYFMGHLLKQARKTKHNKLTVDILQNKAEPKELLTEQIRQSIEYWNKWFPTLVENSGSTMDFVSSATMTIEFDLQQTRPYAGNTDYIESPFVCEIVIVDDRQKEYKRKHEGWWFPETK</sequence>
<dbReference type="Proteomes" id="UP001597201">
    <property type="component" value="Unassembled WGS sequence"/>
</dbReference>
<proteinExistence type="predicted"/>
<evidence type="ECO:0000313" key="2">
    <source>
        <dbReference type="Proteomes" id="UP001597201"/>
    </source>
</evidence>
<comment type="caution">
    <text evidence="1">The sequence shown here is derived from an EMBL/GenBank/DDBJ whole genome shotgun (WGS) entry which is preliminary data.</text>
</comment>
<organism evidence="1 2">
    <name type="scientific">Namhaeicola litoreus</name>
    <dbReference type="NCBI Taxonomy" id="1052145"/>
    <lineage>
        <taxon>Bacteria</taxon>
        <taxon>Pseudomonadati</taxon>
        <taxon>Bacteroidota</taxon>
        <taxon>Flavobacteriia</taxon>
        <taxon>Flavobacteriales</taxon>
        <taxon>Flavobacteriaceae</taxon>
        <taxon>Namhaeicola</taxon>
    </lineage>
</organism>
<evidence type="ECO:0000313" key="1">
    <source>
        <dbReference type="EMBL" id="MFD1316955.1"/>
    </source>
</evidence>
<protein>
    <submittedName>
        <fullName evidence="1">Uncharacterized protein</fullName>
    </submittedName>
</protein>
<reference evidence="2" key="1">
    <citation type="journal article" date="2019" name="Int. J. Syst. Evol. Microbiol.">
        <title>The Global Catalogue of Microorganisms (GCM) 10K type strain sequencing project: providing services to taxonomists for standard genome sequencing and annotation.</title>
        <authorList>
            <consortium name="The Broad Institute Genomics Platform"/>
            <consortium name="The Broad Institute Genome Sequencing Center for Infectious Disease"/>
            <person name="Wu L."/>
            <person name="Ma J."/>
        </authorList>
    </citation>
    <scope>NUCLEOTIDE SEQUENCE [LARGE SCALE GENOMIC DNA]</scope>
    <source>
        <strain evidence="2">CCUG 61485</strain>
    </source>
</reference>
<dbReference type="EMBL" id="JBHTMY010000005">
    <property type="protein sequence ID" value="MFD1316955.1"/>
    <property type="molecule type" value="Genomic_DNA"/>
</dbReference>
<name>A0ABW3Y6D0_9FLAO</name>